<keyword evidence="2" id="KW-1185">Reference proteome</keyword>
<comment type="caution">
    <text evidence="1">The sequence shown here is derived from an EMBL/GenBank/DDBJ whole genome shotgun (WGS) entry which is preliminary data.</text>
</comment>
<proteinExistence type="predicted"/>
<accession>A0ABR2C3Y4</accession>
<organism evidence="1 2">
    <name type="scientific">Hibiscus sabdariffa</name>
    <name type="common">roselle</name>
    <dbReference type="NCBI Taxonomy" id="183260"/>
    <lineage>
        <taxon>Eukaryota</taxon>
        <taxon>Viridiplantae</taxon>
        <taxon>Streptophyta</taxon>
        <taxon>Embryophyta</taxon>
        <taxon>Tracheophyta</taxon>
        <taxon>Spermatophyta</taxon>
        <taxon>Magnoliopsida</taxon>
        <taxon>eudicotyledons</taxon>
        <taxon>Gunneridae</taxon>
        <taxon>Pentapetalae</taxon>
        <taxon>rosids</taxon>
        <taxon>malvids</taxon>
        <taxon>Malvales</taxon>
        <taxon>Malvaceae</taxon>
        <taxon>Malvoideae</taxon>
        <taxon>Hibiscus</taxon>
    </lineage>
</organism>
<name>A0ABR2C3Y4_9ROSI</name>
<dbReference type="PANTHER" id="PTHR34538">
    <property type="entry name" value="EXPRESSED PROTEIN"/>
    <property type="match status" value="1"/>
</dbReference>
<protein>
    <submittedName>
        <fullName evidence="1">Uncharacterized protein</fullName>
    </submittedName>
</protein>
<dbReference type="Proteomes" id="UP001472677">
    <property type="component" value="Unassembled WGS sequence"/>
</dbReference>
<evidence type="ECO:0000313" key="2">
    <source>
        <dbReference type="Proteomes" id="UP001472677"/>
    </source>
</evidence>
<evidence type="ECO:0000313" key="1">
    <source>
        <dbReference type="EMBL" id="KAK8514017.1"/>
    </source>
</evidence>
<gene>
    <name evidence="1" type="ORF">V6N12_008737</name>
</gene>
<sequence>MDSMGKYAKKRCRNLFWRVKAGLKKALESGSKQRFKLQYDPSSYALNFDDGRCLHSSLAATTMGVVRFRDRSECKNITWVYVVCVKS</sequence>
<dbReference type="EMBL" id="JBBPBM010000067">
    <property type="protein sequence ID" value="KAK8514017.1"/>
    <property type="molecule type" value="Genomic_DNA"/>
</dbReference>
<reference evidence="1 2" key="1">
    <citation type="journal article" date="2024" name="G3 (Bethesda)">
        <title>Genome assembly of Hibiscus sabdariffa L. provides insights into metabolisms of medicinal natural products.</title>
        <authorList>
            <person name="Kim T."/>
        </authorList>
    </citation>
    <scope>NUCLEOTIDE SEQUENCE [LARGE SCALE GENOMIC DNA]</scope>
    <source>
        <strain evidence="1">TK-2024</strain>
        <tissue evidence="1">Old leaves</tissue>
    </source>
</reference>
<dbReference type="PANTHER" id="PTHR34538:SF10">
    <property type="entry name" value="GENOME ASSEMBLY, CHROMOSOME: A06"/>
    <property type="match status" value="1"/>
</dbReference>